<proteinExistence type="predicted"/>
<evidence type="ECO:0000313" key="2">
    <source>
        <dbReference type="EMBL" id="MBX38541.1"/>
    </source>
</evidence>
<name>A0A2P2N7S5_RHIMU</name>
<organism evidence="2">
    <name type="scientific">Rhizophora mucronata</name>
    <name type="common">Asiatic mangrove</name>
    <dbReference type="NCBI Taxonomy" id="61149"/>
    <lineage>
        <taxon>Eukaryota</taxon>
        <taxon>Viridiplantae</taxon>
        <taxon>Streptophyta</taxon>
        <taxon>Embryophyta</taxon>
        <taxon>Tracheophyta</taxon>
        <taxon>Spermatophyta</taxon>
        <taxon>Magnoliopsida</taxon>
        <taxon>eudicotyledons</taxon>
        <taxon>Gunneridae</taxon>
        <taxon>Pentapetalae</taxon>
        <taxon>rosids</taxon>
        <taxon>fabids</taxon>
        <taxon>Malpighiales</taxon>
        <taxon>Rhizophoraceae</taxon>
        <taxon>Rhizophora</taxon>
    </lineage>
</organism>
<keyword evidence="1" id="KW-0472">Membrane</keyword>
<protein>
    <submittedName>
        <fullName evidence="2">Uncharacterized protein</fullName>
    </submittedName>
</protein>
<keyword evidence="1" id="KW-0812">Transmembrane</keyword>
<evidence type="ECO:0000256" key="1">
    <source>
        <dbReference type="SAM" id="Phobius"/>
    </source>
</evidence>
<feature type="transmembrane region" description="Helical" evidence="1">
    <location>
        <begin position="20"/>
        <end position="41"/>
    </location>
</feature>
<keyword evidence="1" id="KW-1133">Transmembrane helix</keyword>
<sequence length="51" mass="5896">MIILLLVVMQIEVQQFLIVAINRVIVLGMLLLLSMYVIYYVKLMPLACLEN</sequence>
<accession>A0A2P2N7S5</accession>
<dbReference type="AlphaFoldDB" id="A0A2P2N7S5"/>
<reference evidence="2" key="1">
    <citation type="submission" date="2018-02" db="EMBL/GenBank/DDBJ databases">
        <title>Rhizophora mucronata_Transcriptome.</title>
        <authorList>
            <person name="Meera S.P."/>
            <person name="Sreeshan A."/>
            <person name="Augustine A."/>
        </authorList>
    </citation>
    <scope>NUCLEOTIDE SEQUENCE</scope>
    <source>
        <tissue evidence="2">Leaf</tissue>
    </source>
</reference>
<dbReference type="EMBL" id="GGEC01058057">
    <property type="protein sequence ID" value="MBX38541.1"/>
    <property type="molecule type" value="Transcribed_RNA"/>
</dbReference>